<dbReference type="Gene3D" id="1.20.1600.10">
    <property type="entry name" value="Outer membrane efflux proteins (OEP)"/>
    <property type="match status" value="1"/>
</dbReference>
<dbReference type="InterPro" id="IPR010131">
    <property type="entry name" value="MdtP/NodT-like"/>
</dbReference>
<accession>A0A5C0B112</accession>
<dbReference type="InterPro" id="IPR003423">
    <property type="entry name" value="OMP_efflux"/>
</dbReference>
<feature type="region of interest" description="Disordered" evidence="10">
    <location>
        <begin position="464"/>
        <end position="488"/>
    </location>
</feature>
<organism evidence="11 12">
    <name type="scientific">Pigmentiphaga aceris</name>
    <dbReference type="NCBI Taxonomy" id="1940612"/>
    <lineage>
        <taxon>Bacteria</taxon>
        <taxon>Pseudomonadati</taxon>
        <taxon>Pseudomonadota</taxon>
        <taxon>Betaproteobacteria</taxon>
        <taxon>Burkholderiales</taxon>
        <taxon>Alcaligenaceae</taxon>
        <taxon>Pigmentiphaga</taxon>
    </lineage>
</organism>
<evidence type="ECO:0000256" key="9">
    <source>
        <dbReference type="RuleBase" id="RU362097"/>
    </source>
</evidence>
<evidence type="ECO:0000256" key="2">
    <source>
        <dbReference type="ARBA" id="ARBA00007613"/>
    </source>
</evidence>
<dbReference type="SUPFAM" id="SSF56954">
    <property type="entry name" value="Outer membrane efflux proteins (OEP)"/>
    <property type="match status" value="1"/>
</dbReference>
<keyword evidence="8 9" id="KW-0449">Lipoprotein</keyword>
<evidence type="ECO:0000256" key="8">
    <source>
        <dbReference type="ARBA" id="ARBA00023288"/>
    </source>
</evidence>
<evidence type="ECO:0000313" key="11">
    <source>
        <dbReference type="EMBL" id="QEI07393.1"/>
    </source>
</evidence>
<keyword evidence="6 9" id="KW-0472">Membrane</keyword>
<evidence type="ECO:0000313" key="12">
    <source>
        <dbReference type="Proteomes" id="UP000325161"/>
    </source>
</evidence>
<comment type="similarity">
    <text evidence="2 9">Belongs to the outer membrane factor (OMF) (TC 1.B.17) family.</text>
</comment>
<proteinExistence type="inferred from homology"/>
<keyword evidence="5 9" id="KW-0732">Signal</keyword>
<keyword evidence="4 9" id="KW-0812">Transmembrane</keyword>
<evidence type="ECO:0000256" key="3">
    <source>
        <dbReference type="ARBA" id="ARBA00022452"/>
    </source>
</evidence>
<keyword evidence="3 9" id="KW-1134">Transmembrane beta strand</keyword>
<gene>
    <name evidence="11" type="ORF">FXN63_17235</name>
</gene>
<evidence type="ECO:0000256" key="1">
    <source>
        <dbReference type="ARBA" id="ARBA00004370"/>
    </source>
</evidence>
<feature type="chain" id="PRO_5023045621" evidence="9">
    <location>
        <begin position="20"/>
        <end position="488"/>
    </location>
</feature>
<dbReference type="OrthoDB" id="9770517at2"/>
<dbReference type="AlphaFoldDB" id="A0A5C0B112"/>
<dbReference type="PANTHER" id="PTHR30203:SF20">
    <property type="entry name" value="MULTIDRUG RESISTANCE OUTER MEMBRANE PROTEIN MDTP-RELATED"/>
    <property type="match status" value="1"/>
</dbReference>
<dbReference type="GO" id="GO:0005886">
    <property type="term" value="C:plasma membrane"/>
    <property type="evidence" value="ECO:0007669"/>
    <property type="project" value="UniProtKB-SubCell"/>
</dbReference>
<keyword evidence="12" id="KW-1185">Reference proteome</keyword>
<dbReference type="KEGG" id="pacr:FXN63_17235"/>
<evidence type="ECO:0000256" key="7">
    <source>
        <dbReference type="ARBA" id="ARBA00023139"/>
    </source>
</evidence>
<name>A0A5C0B112_9BURK</name>
<evidence type="ECO:0000256" key="10">
    <source>
        <dbReference type="SAM" id="MobiDB-lite"/>
    </source>
</evidence>
<feature type="signal peptide" evidence="9">
    <location>
        <begin position="1"/>
        <end position="19"/>
    </location>
</feature>
<dbReference type="PANTHER" id="PTHR30203">
    <property type="entry name" value="OUTER MEMBRANE CATION EFFLUX PROTEIN"/>
    <property type="match status" value="1"/>
</dbReference>
<dbReference type="PROSITE" id="PS51257">
    <property type="entry name" value="PROKAR_LIPOPROTEIN"/>
    <property type="match status" value="1"/>
</dbReference>
<dbReference type="EMBL" id="CP043046">
    <property type="protein sequence ID" value="QEI07393.1"/>
    <property type="molecule type" value="Genomic_DNA"/>
</dbReference>
<dbReference type="GO" id="GO:0015562">
    <property type="term" value="F:efflux transmembrane transporter activity"/>
    <property type="evidence" value="ECO:0007669"/>
    <property type="project" value="InterPro"/>
</dbReference>
<dbReference type="NCBIfam" id="TIGR01845">
    <property type="entry name" value="outer_NodT"/>
    <property type="match status" value="1"/>
</dbReference>
<protein>
    <submittedName>
        <fullName evidence="11">Efflux transporter outer membrane subunit</fullName>
    </submittedName>
</protein>
<comment type="subcellular location">
    <subcellularLocation>
        <location evidence="9">Cell membrane</location>
        <topology evidence="9">Lipid-anchor</topology>
    </subcellularLocation>
    <subcellularLocation>
        <location evidence="1">Membrane</location>
    </subcellularLocation>
</comment>
<evidence type="ECO:0000256" key="5">
    <source>
        <dbReference type="ARBA" id="ARBA00022729"/>
    </source>
</evidence>
<feature type="compositionally biased region" description="Low complexity" evidence="10">
    <location>
        <begin position="469"/>
        <end position="488"/>
    </location>
</feature>
<evidence type="ECO:0000256" key="4">
    <source>
        <dbReference type="ARBA" id="ARBA00022692"/>
    </source>
</evidence>
<keyword evidence="7 9" id="KW-0564">Palmitate</keyword>
<dbReference type="Proteomes" id="UP000325161">
    <property type="component" value="Chromosome"/>
</dbReference>
<sequence length="488" mass="51649">MKLRLLLIPIVAAVLSACASIDAGAPRATAVDPAVLGAQLTPVTWPTEQWWQRYGDAQLNALVDEALTGSPSLAVARARLAQANAAAGLARASSGGRVTGNLNATRQRYTENGAVPKPLAGSVDTDAKLSLDASIDLDFWNRNGSLLDAALSQARAAQAQQQAARVLIAGTVTSSYLDLQRLFTQHQVLSAAIKQREDLLALTRQRFDAGLDTQVEVRQAESEMASARTERARLDESIALQRNQLSALIGAAPSRGEAVVAQAVKTPDTIAPSAIPIDLLGRRADVVAARWRVEASERDIDAAHASFYPNVNLVGFVGLSALGLPNLLKSGSGIAGIGPAISLPIFDAGRLNANYQGKRADADLAIANYNQTVTDAVHQVADTLQSMQWLKSQTAEQRQARQAIEAAYEIALKRYRAGLGTYLTVLTAQSSVLAQQRLDADLQARALLLDADLMRNLGGGIDTGDWPEARATPEAPAAPQDVASAAPR</sequence>
<dbReference type="RefSeq" id="WP_148816440.1">
    <property type="nucleotide sequence ID" value="NZ_CP043046.1"/>
</dbReference>
<reference evidence="11 12" key="1">
    <citation type="submission" date="2019-08" db="EMBL/GenBank/DDBJ databases">
        <title>Amphibian skin-associated Pigmentiphaga: genome sequence and occurrence across geography and hosts.</title>
        <authorList>
            <person name="Bletz M.C."/>
            <person name="Bunk B."/>
            <person name="Sproeer C."/>
            <person name="Biwer P."/>
            <person name="Reiter S."/>
            <person name="Rabemananjara F.C.E."/>
            <person name="Schulz S."/>
            <person name="Overmann J."/>
            <person name="Vences M."/>
        </authorList>
    </citation>
    <scope>NUCLEOTIDE SEQUENCE [LARGE SCALE GENOMIC DNA]</scope>
    <source>
        <strain evidence="11 12">Mada1488</strain>
    </source>
</reference>
<dbReference type="Pfam" id="PF02321">
    <property type="entry name" value="OEP"/>
    <property type="match status" value="2"/>
</dbReference>
<dbReference type="Gene3D" id="2.20.200.10">
    <property type="entry name" value="Outer membrane efflux proteins (OEP)"/>
    <property type="match status" value="1"/>
</dbReference>
<evidence type="ECO:0000256" key="6">
    <source>
        <dbReference type="ARBA" id="ARBA00023136"/>
    </source>
</evidence>